<organism evidence="2 3">
    <name type="scientific">candidate division WOR-3 bacterium</name>
    <dbReference type="NCBI Taxonomy" id="2052148"/>
    <lineage>
        <taxon>Bacteria</taxon>
        <taxon>Bacteria division WOR-3</taxon>
    </lineage>
</organism>
<feature type="domain" description="PD(D/E)XK endonuclease" evidence="1">
    <location>
        <begin position="1"/>
        <end position="107"/>
    </location>
</feature>
<reference evidence="2" key="1">
    <citation type="submission" date="2019-03" db="EMBL/GenBank/DDBJ databases">
        <title>Lake Tanganyika Metagenome-Assembled Genomes (MAGs).</title>
        <authorList>
            <person name="Tran P."/>
        </authorList>
    </citation>
    <scope>NUCLEOTIDE SEQUENCE</scope>
    <source>
        <strain evidence="2">K_DeepCast_150m_m2_040</strain>
    </source>
</reference>
<dbReference type="EMBL" id="VGIR01000031">
    <property type="protein sequence ID" value="MBM3331491.1"/>
    <property type="molecule type" value="Genomic_DNA"/>
</dbReference>
<dbReference type="AlphaFoldDB" id="A0A937XH26"/>
<dbReference type="Pfam" id="PF11645">
    <property type="entry name" value="PDDEXK_5"/>
    <property type="match status" value="1"/>
</dbReference>
<accession>A0A937XH26</accession>
<proteinExistence type="predicted"/>
<name>A0A937XH26_UNCW3</name>
<dbReference type="InterPro" id="IPR011856">
    <property type="entry name" value="tRNA_endonuc-like_dom_sf"/>
</dbReference>
<evidence type="ECO:0000313" key="3">
    <source>
        <dbReference type="Proteomes" id="UP000779900"/>
    </source>
</evidence>
<comment type="caution">
    <text evidence="2">The sequence shown here is derived from an EMBL/GenBank/DDBJ whole genome shotgun (WGS) entry which is preliminary data.</text>
</comment>
<dbReference type="Proteomes" id="UP000779900">
    <property type="component" value="Unassembled WGS sequence"/>
</dbReference>
<dbReference type="GO" id="GO:0003676">
    <property type="term" value="F:nucleic acid binding"/>
    <property type="evidence" value="ECO:0007669"/>
    <property type="project" value="InterPro"/>
</dbReference>
<dbReference type="InterPro" id="IPR021671">
    <property type="entry name" value="PD(D/E)XK_Endonuc"/>
</dbReference>
<dbReference type="Gene3D" id="3.40.1350.10">
    <property type="match status" value="1"/>
</dbReference>
<gene>
    <name evidence="2" type="ORF">FJY68_06520</name>
</gene>
<evidence type="ECO:0000259" key="1">
    <source>
        <dbReference type="Pfam" id="PF11645"/>
    </source>
</evidence>
<sequence length="142" mass="16338">MNTRAYGGKASELIVAGELVRRGLDVYMPTIDIKGVDLIVRTGGEGRGKFYEVQVKSVGSYTRVVGLQKTRVRRKGKNYFLVLHYRLENRDDEFYYLSKQQLLRLLPPKSQFGDLVFNRPERAKFQRQDLTALARLLRAGNI</sequence>
<protein>
    <recommendedName>
        <fullName evidence="1">PD(D/E)XK endonuclease domain-containing protein</fullName>
    </recommendedName>
</protein>
<evidence type="ECO:0000313" key="2">
    <source>
        <dbReference type="EMBL" id="MBM3331491.1"/>
    </source>
</evidence>